<keyword evidence="2" id="KW-1185">Reference proteome</keyword>
<comment type="caution">
    <text evidence="1">The sequence shown here is derived from an EMBL/GenBank/DDBJ whole genome shotgun (WGS) entry which is preliminary data.</text>
</comment>
<evidence type="ECO:0000313" key="1">
    <source>
        <dbReference type="EMBL" id="KAF2633014.1"/>
    </source>
</evidence>
<name>A0ACB6SIA1_9PLEO</name>
<proteinExistence type="predicted"/>
<protein>
    <submittedName>
        <fullName evidence="1">Uncharacterized protein</fullName>
    </submittedName>
</protein>
<accession>A0ACB6SIA1</accession>
<dbReference type="Proteomes" id="UP000799754">
    <property type="component" value="Unassembled WGS sequence"/>
</dbReference>
<reference evidence="1" key="1">
    <citation type="journal article" date="2020" name="Stud. Mycol.">
        <title>101 Dothideomycetes genomes: a test case for predicting lifestyles and emergence of pathogens.</title>
        <authorList>
            <person name="Haridas S."/>
            <person name="Albert R."/>
            <person name="Binder M."/>
            <person name="Bloem J."/>
            <person name="Labutti K."/>
            <person name="Salamov A."/>
            <person name="Andreopoulos B."/>
            <person name="Baker S."/>
            <person name="Barry K."/>
            <person name="Bills G."/>
            <person name="Bluhm B."/>
            <person name="Cannon C."/>
            <person name="Castanera R."/>
            <person name="Culley D."/>
            <person name="Daum C."/>
            <person name="Ezra D."/>
            <person name="Gonzalez J."/>
            <person name="Henrissat B."/>
            <person name="Kuo A."/>
            <person name="Liang C."/>
            <person name="Lipzen A."/>
            <person name="Lutzoni F."/>
            <person name="Magnuson J."/>
            <person name="Mondo S."/>
            <person name="Nolan M."/>
            <person name="Ohm R."/>
            <person name="Pangilinan J."/>
            <person name="Park H.-J."/>
            <person name="Ramirez L."/>
            <person name="Alfaro M."/>
            <person name="Sun H."/>
            <person name="Tritt A."/>
            <person name="Yoshinaga Y."/>
            <person name="Zwiers L.-H."/>
            <person name="Turgeon B."/>
            <person name="Goodwin S."/>
            <person name="Spatafora J."/>
            <person name="Crous P."/>
            <person name="Grigoriev I."/>
        </authorList>
    </citation>
    <scope>NUCLEOTIDE SEQUENCE</scope>
    <source>
        <strain evidence="1">CBS 525.71</strain>
    </source>
</reference>
<evidence type="ECO:0000313" key="2">
    <source>
        <dbReference type="Proteomes" id="UP000799754"/>
    </source>
</evidence>
<dbReference type="EMBL" id="MU006702">
    <property type="protein sequence ID" value="KAF2633014.1"/>
    <property type="molecule type" value="Genomic_DNA"/>
</dbReference>
<sequence>MASKATEKTFERHPRPQAPTLGIVPTKAALLGRSIQKKKEVFTDPWKTLSLQGELVQGKSKWYLCLHEGLMAIVKSVEIESGRRELEKIKKLSNHPHVATINQVFESEKSMFFRFEYSRFTLEEVLNVHLCLDECHIRIIASSVRSNSLEHANFEDCTWITTEITSNIDLANLGVSILECMNGKPSKDLRSPAQVRRKRESNKMFGLSNGESWSGHKLLVDFLENMFNDSAPSIVKLEKPHPYVTQQPGYSALTPFLELVSLECHALWRRAAVKQVGGTD</sequence>
<gene>
    <name evidence="1" type="ORF">BU25DRAFT_471187</name>
</gene>
<organism evidence="1 2">
    <name type="scientific">Macroventuria anomochaeta</name>
    <dbReference type="NCBI Taxonomy" id="301207"/>
    <lineage>
        <taxon>Eukaryota</taxon>
        <taxon>Fungi</taxon>
        <taxon>Dikarya</taxon>
        <taxon>Ascomycota</taxon>
        <taxon>Pezizomycotina</taxon>
        <taxon>Dothideomycetes</taxon>
        <taxon>Pleosporomycetidae</taxon>
        <taxon>Pleosporales</taxon>
        <taxon>Pleosporineae</taxon>
        <taxon>Didymellaceae</taxon>
        <taxon>Macroventuria</taxon>
    </lineage>
</organism>